<gene>
    <name evidence="2" type="ORF">DW007_01985</name>
</gene>
<dbReference type="SUPFAM" id="SSF52949">
    <property type="entry name" value="Macro domain-like"/>
    <property type="match status" value="1"/>
</dbReference>
<dbReference type="Proteomes" id="UP000285201">
    <property type="component" value="Unassembled WGS sequence"/>
</dbReference>
<dbReference type="AlphaFoldDB" id="A0A415MEV5"/>
<dbReference type="NCBIfam" id="TIGR02452">
    <property type="entry name" value="TIGR02452 family protein"/>
    <property type="match status" value="1"/>
</dbReference>
<organism evidence="2 3">
    <name type="scientific">Lachnospira eligens</name>
    <dbReference type="NCBI Taxonomy" id="39485"/>
    <lineage>
        <taxon>Bacteria</taxon>
        <taxon>Bacillati</taxon>
        <taxon>Bacillota</taxon>
        <taxon>Clostridia</taxon>
        <taxon>Lachnospirales</taxon>
        <taxon>Lachnospiraceae</taxon>
        <taxon>Lachnospira</taxon>
    </lineage>
</organism>
<dbReference type="Pfam" id="PF10021">
    <property type="entry name" value="PARG_cat_microb"/>
    <property type="match status" value="1"/>
</dbReference>
<proteinExistence type="predicted"/>
<dbReference type="InterPro" id="IPR043472">
    <property type="entry name" value="Macro_dom-like"/>
</dbReference>
<evidence type="ECO:0000313" key="2">
    <source>
        <dbReference type="EMBL" id="RHL71291.1"/>
    </source>
</evidence>
<reference evidence="2 3" key="1">
    <citation type="submission" date="2018-08" db="EMBL/GenBank/DDBJ databases">
        <title>A genome reference for cultivated species of the human gut microbiota.</title>
        <authorList>
            <person name="Zou Y."/>
            <person name="Xue W."/>
            <person name="Luo G."/>
        </authorList>
    </citation>
    <scope>NUCLEOTIDE SEQUENCE [LARGE SCALE GENOMIC DNA]</scope>
    <source>
        <strain evidence="2 3">AF36-7BH</strain>
    </source>
</reference>
<comment type="caution">
    <text evidence="2">The sequence shown here is derived from an EMBL/GenBank/DDBJ whole genome shotgun (WGS) entry which is preliminary data.</text>
</comment>
<dbReference type="PANTHER" id="PTHR35596:SF1">
    <property type="entry name" value="MICROBIAL-TYPE PARG CATALYTIC DOMAIN-CONTAINING PROTEIN"/>
    <property type="match status" value="1"/>
</dbReference>
<dbReference type="Gene3D" id="3.40.220.10">
    <property type="entry name" value="Leucine Aminopeptidase, subunit E, domain 1"/>
    <property type="match status" value="1"/>
</dbReference>
<dbReference type="InterPro" id="IPR012664">
    <property type="entry name" value="CHP02452"/>
</dbReference>
<accession>A0A415MEV5</accession>
<dbReference type="EMBL" id="QROY01000002">
    <property type="protein sequence ID" value="RHL71291.1"/>
    <property type="molecule type" value="Genomic_DNA"/>
</dbReference>
<name>A0A415MEV5_9FIRM</name>
<dbReference type="PIRSF" id="PIRSF014899">
    <property type="entry name" value="UCP014899"/>
    <property type="match status" value="1"/>
</dbReference>
<evidence type="ECO:0000259" key="1">
    <source>
        <dbReference type="Pfam" id="PF10021"/>
    </source>
</evidence>
<sequence length="286" mass="31922">MAREENVNAFKDTEKQVKGSSKLKNAVANSSANQKLILETDEISVPDKDRYQNTAEVIVSKKRTLEAASGYKGLNICVHNFASATNPGGGVVRGSSAQEECLCRCSTLYFNLNLPDMWAGFYTPHRMEHNPIHNDDCIYTPDVVVIKTDTAKPMLMLENEWYKVNMITCAAPNLREKPSNMMNSGDGDVKVKITDDELLAIHEKRFSRILDIALTNNNDVVILGAFGCGAFENNPSVVAAAAKNVVEKYIHAFRVIEFAVYCSPRDSHNYDVFKSVLGNMNQRYKR</sequence>
<protein>
    <submittedName>
        <fullName evidence="2">TIGR02452 family protein</fullName>
    </submittedName>
</protein>
<dbReference type="InterPro" id="IPR019261">
    <property type="entry name" value="PARG_cat_microbial"/>
</dbReference>
<evidence type="ECO:0000313" key="3">
    <source>
        <dbReference type="Proteomes" id="UP000285201"/>
    </source>
</evidence>
<dbReference type="PANTHER" id="PTHR35596">
    <property type="entry name" value="DUF2263 DOMAIN-CONTAINING PROTEIN"/>
    <property type="match status" value="1"/>
</dbReference>
<feature type="domain" description="Microbial-type PARG catalytic" evidence="1">
    <location>
        <begin position="20"/>
        <end position="147"/>
    </location>
</feature>